<protein>
    <submittedName>
        <fullName evidence="2">Uncharacterized protein</fullName>
    </submittedName>
</protein>
<comment type="caution">
    <text evidence="2">The sequence shown here is derived from an EMBL/GenBank/DDBJ whole genome shotgun (WGS) entry which is preliminary data.</text>
</comment>
<feature type="region of interest" description="Disordered" evidence="1">
    <location>
        <begin position="179"/>
        <end position="205"/>
    </location>
</feature>
<organism evidence="2 3">
    <name type="scientific">Triparma laevis f. inornata</name>
    <dbReference type="NCBI Taxonomy" id="1714386"/>
    <lineage>
        <taxon>Eukaryota</taxon>
        <taxon>Sar</taxon>
        <taxon>Stramenopiles</taxon>
        <taxon>Ochrophyta</taxon>
        <taxon>Bolidophyceae</taxon>
        <taxon>Parmales</taxon>
        <taxon>Triparmaceae</taxon>
        <taxon>Triparma</taxon>
    </lineage>
</organism>
<proteinExistence type="predicted"/>
<sequence length="318" mass="36951">MSALHQPPTTALPTINDTLEIIHYRLLPSDLYTLCFTSKSIKQYLLSVRPSLSLLISERIIDYDTGKFPLNAITSKVLGVPVQELSQGNLHECMGVEPPGPAASKGPWRHLVNERWKHSPHRPELEQCYLQWLHSVIGPLMISNGETEMYYSRELLIRYHTPYRDNEGEFKNDIKRQQCEGSARPYGKRKGINRPGISTKRHADRDYGHPTGEVNVWLPVNDRVWGGNSLWRDRTVWEGERRWEGEESSRAFELRFGEAILWYGNGCKHETRKNDTEVTRVSFDFRVIPGSLFEKRAECRTFDERGNYFLRMDLMNEL</sequence>
<dbReference type="AlphaFoldDB" id="A0A9W7E5N8"/>
<evidence type="ECO:0000313" key="3">
    <source>
        <dbReference type="Proteomes" id="UP001162640"/>
    </source>
</evidence>
<evidence type="ECO:0000313" key="2">
    <source>
        <dbReference type="EMBL" id="GMH67007.1"/>
    </source>
</evidence>
<dbReference type="EMBL" id="BLQM01000127">
    <property type="protein sequence ID" value="GMH67007.1"/>
    <property type="molecule type" value="Genomic_DNA"/>
</dbReference>
<evidence type="ECO:0000256" key="1">
    <source>
        <dbReference type="SAM" id="MobiDB-lite"/>
    </source>
</evidence>
<accession>A0A9W7E5N8</accession>
<name>A0A9W7E5N8_9STRA</name>
<gene>
    <name evidence="2" type="ORF">TL16_g04567</name>
</gene>
<reference evidence="3" key="1">
    <citation type="journal article" date="2023" name="Commun. Biol.">
        <title>Genome analysis of Parmales, the sister group of diatoms, reveals the evolutionary specialization of diatoms from phago-mixotrophs to photoautotrophs.</title>
        <authorList>
            <person name="Ban H."/>
            <person name="Sato S."/>
            <person name="Yoshikawa S."/>
            <person name="Yamada K."/>
            <person name="Nakamura Y."/>
            <person name="Ichinomiya M."/>
            <person name="Sato N."/>
            <person name="Blanc-Mathieu R."/>
            <person name="Endo H."/>
            <person name="Kuwata A."/>
            <person name="Ogata H."/>
        </authorList>
    </citation>
    <scope>NUCLEOTIDE SEQUENCE [LARGE SCALE GENOMIC DNA]</scope>
</reference>
<dbReference type="Proteomes" id="UP001162640">
    <property type="component" value="Unassembled WGS sequence"/>
</dbReference>